<dbReference type="AlphaFoldDB" id="Q3J9H2"/>
<dbReference type="EMBL" id="CP000127">
    <property type="protein sequence ID" value="ABA58524.1"/>
    <property type="molecule type" value="Genomic_DNA"/>
</dbReference>
<organism evidence="1 2">
    <name type="scientific">Nitrosococcus oceani (strain ATCC 19707 / BCRC 17464 / JCM 30415 / NCIMB 11848 / C-107)</name>
    <dbReference type="NCBI Taxonomy" id="323261"/>
    <lineage>
        <taxon>Bacteria</taxon>
        <taxon>Pseudomonadati</taxon>
        <taxon>Pseudomonadota</taxon>
        <taxon>Gammaproteobacteria</taxon>
        <taxon>Chromatiales</taxon>
        <taxon>Chromatiaceae</taxon>
        <taxon>Nitrosococcus</taxon>
    </lineage>
</organism>
<dbReference type="KEGG" id="noc:Noc_2064"/>
<evidence type="ECO:0000313" key="2">
    <source>
        <dbReference type="Proteomes" id="UP000006838"/>
    </source>
</evidence>
<name>Q3J9H2_NITOC</name>
<sequence>MEIGLWSFAMTDVDFVPTKPHQPGEFALQWVPRAGHDLARKALGWVSPSTRITSPPTEGRSRYWQRENHSANSWKNASNLALARSLGGRSPSMENSNVSS</sequence>
<dbReference type="STRING" id="323261.Noc_2064"/>
<dbReference type="Proteomes" id="UP000006838">
    <property type="component" value="Chromosome"/>
</dbReference>
<dbReference type="InParanoid" id="Q3J9H2"/>
<accession>Q3J9H2</accession>
<dbReference type="HOGENOM" id="CLU_2302936_0_0_6"/>
<keyword evidence="2" id="KW-1185">Reference proteome</keyword>
<gene>
    <name evidence="1" type="ordered locus">Noc_2064</name>
</gene>
<reference evidence="2" key="1">
    <citation type="journal article" date="2006" name="Appl. Environ. Microbiol.">
        <title>Complete genome sequence of the marine, chemolithoautotrophic, ammonia-oxidizing bacterium Nitrosococcus oceani ATCC 19707.</title>
        <authorList>
            <person name="Klotz M.G."/>
            <person name="Arp D.J."/>
            <person name="Chain P.S.G."/>
            <person name="El-Sheikh A.F."/>
            <person name="Hauser L.J."/>
            <person name="Hommes N.G."/>
            <person name="Larimer F.W."/>
            <person name="Malfatti S.A."/>
            <person name="Norton J.M."/>
            <person name="Poret-Peterson A.T."/>
            <person name="Vergez L.M."/>
            <person name="Ward B.B."/>
        </authorList>
    </citation>
    <scope>NUCLEOTIDE SEQUENCE [LARGE SCALE GENOMIC DNA]</scope>
    <source>
        <strain evidence="2">ATCC 19707 / BCRC 17464 / NCIMB 11848 / C-107</strain>
    </source>
</reference>
<protein>
    <submittedName>
        <fullName evidence="1">Uncharacterized protein</fullName>
    </submittedName>
</protein>
<evidence type="ECO:0000313" key="1">
    <source>
        <dbReference type="EMBL" id="ABA58524.1"/>
    </source>
</evidence>
<proteinExistence type="predicted"/>